<dbReference type="EMBL" id="JBHSWX010000001">
    <property type="protein sequence ID" value="MFC6784597.1"/>
    <property type="molecule type" value="Genomic_DNA"/>
</dbReference>
<dbReference type="Pfam" id="PF00534">
    <property type="entry name" value="Glycos_transf_1"/>
    <property type="match status" value="1"/>
</dbReference>
<dbReference type="CDD" id="cd03801">
    <property type="entry name" value="GT4_PimA-like"/>
    <property type="match status" value="1"/>
</dbReference>
<dbReference type="GeneID" id="81211313"/>
<dbReference type="InterPro" id="IPR028098">
    <property type="entry name" value="Glyco_trans_4-like_N"/>
</dbReference>
<dbReference type="EC" id="2.4.-.-" evidence="3"/>
<sequence length="366" mass="40178">MSEVLLVGTFAGGGVHRYVERQREELPDGVDTETHDMYSPRDRGGPIWLLRVALRTAFAAVAFVRRSPPDLVHVHTSHHFSFYRAAFYVLFAQYIWDRPTVLHVHGSSFDTFVEDPPALVRALQRVVFDASDAVVVLSPYWRDVVVDAGLVPESAVSVVPNAVEPEYYDPEYDADPPRIVFVSNLIERKGVAELVEALASVLDRADGTVAVDIAGDGPLRDRVEALADARESVTYHGYVSEERKRDLLNRGTVYTLPTYAEGLPIAVLEAMAGGNAVVSTDVGSIPEVIDDDRGRLVTPGDADALADALTALVSDPDRAASMGQRNRRAVVERYSWDGAVASILDVYDGCVSERCRRRERAPDSGR</sequence>
<dbReference type="InterPro" id="IPR001296">
    <property type="entry name" value="Glyco_trans_1"/>
</dbReference>
<dbReference type="InterPro" id="IPR050194">
    <property type="entry name" value="Glycosyltransferase_grp1"/>
</dbReference>
<accession>A0ABD5T7M4</accession>
<dbReference type="RefSeq" id="WP_284063776.1">
    <property type="nucleotide sequence ID" value="NZ_CP126159.1"/>
</dbReference>
<dbReference type="Gene3D" id="3.40.50.2000">
    <property type="entry name" value="Glycogen Phosphorylase B"/>
    <property type="match status" value="2"/>
</dbReference>
<evidence type="ECO:0000259" key="1">
    <source>
        <dbReference type="Pfam" id="PF00534"/>
    </source>
</evidence>
<protein>
    <submittedName>
        <fullName evidence="3">Glycosyltransferase family 4 protein</fullName>
        <ecNumber evidence="3">2.4.-.-</ecNumber>
    </submittedName>
</protein>
<dbReference type="AlphaFoldDB" id="A0ABD5T7M4"/>
<proteinExistence type="predicted"/>
<keyword evidence="3" id="KW-0328">Glycosyltransferase</keyword>
<feature type="domain" description="Glycosyl transferase family 1" evidence="1">
    <location>
        <begin position="174"/>
        <end position="328"/>
    </location>
</feature>
<name>A0ABD5T7M4_9EURY</name>
<dbReference type="GO" id="GO:0016757">
    <property type="term" value="F:glycosyltransferase activity"/>
    <property type="evidence" value="ECO:0007669"/>
    <property type="project" value="UniProtKB-KW"/>
</dbReference>
<gene>
    <name evidence="3" type="ORF">ACFQFD_00930</name>
</gene>
<dbReference type="PANTHER" id="PTHR45947">
    <property type="entry name" value="SULFOQUINOVOSYL TRANSFERASE SQD2"/>
    <property type="match status" value="1"/>
</dbReference>
<evidence type="ECO:0000259" key="2">
    <source>
        <dbReference type="Pfam" id="PF13439"/>
    </source>
</evidence>
<dbReference type="Proteomes" id="UP001596443">
    <property type="component" value="Unassembled WGS sequence"/>
</dbReference>
<dbReference type="PANTHER" id="PTHR45947:SF13">
    <property type="entry name" value="TRANSFERASE"/>
    <property type="match status" value="1"/>
</dbReference>
<reference evidence="3 4" key="1">
    <citation type="journal article" date="2019" name="Int. J. Syst. Evol. Microbiol.">
        <title>The Global Catalogue of Microorganisms (GCM) 10K type strain sequencing project: providing services to taxonomists for standard genome sequencing and annotation.</title>
        <authorList>
            <consortium name="The Broad Institute Genomics Platform"/>
            <consortium name="The Broad Institute Genome Sequencing Center for Infectious Disease"/>
            <person name="Wu L."/>
            <person name="Ma J."/>
        </authorList>
    </citation>
    <scope>NUCLEOTIDE SEQUENCE [LARGE SCALE GENOMIC DNA]</scope>
    <source>
        <strain evidence="3 4">SYNS20</strain>
    </source>
</reference>
<feature type="domain" description="Glycosyltransferase subfamily 4-like N-terminal" evidence="2">
    <location>
        <begin position="41"/>
        <end position="166"/>
    </location>
</feature>
<keyword evidence="3" id="KW-0808">Transferase</keyword>
<dbReference type="Pfam" id="PF13439">
    <property type="entry name" value="Glyco_transf_4"/>
    <property type="match status" value="1"/>
</dbReference>
<evidence type="ECO:0000313" key="4">
    <source>
        <dbReference type="Proteomes" id="UP001596443"/>
    </source>
</evidence>
<evidence type="ECO:0000313" key="3">
    <source>
        <dbReference type="EMBL" id="MFC6784597.1"/>
    </source>
</evidence>
<keyword evidence="4" id="KW-1185">Reference proteome</keyword>
<dbReference type="SUPFAM" id="SSF53756">
    <property type="entry name" value="UDP-Glycosyltransferase/glycogen phosphorylase"/>
    <property type="match status" value="1"/>
</dbReference>
<organism evidence="3 4">
    <name type="scientific">Halobaculum halobium</name>
    <dbReference type="NCBI Taxonomy" id="3032281"/>
    <lineage>
        <taxon>Archaea</taxon>
        <taxon>Methanobacteriati</taxon>
        <taxon>Methanobacteriota</taxon>
        <taxon>Stenosarchaea group</taxon>
        <taxon>Halobacteria</taxon>
        <taxon>Halobacteriales</taxon>
        <taxon>Haloferacaceae</taxon>
        <taxon>Halobaculum</taxon>
    </lineage>
</organism>
<comment type="caution">
    <text evidence="3">The sequence shown here is derived from an EMBL/GenBank/DDBJ whole genome shotgun (WGS) entry which is preliminary data.</text>
</comment>